<accession>A0A0E9TE54</accession>
<organism evidence="1">
    <name type="scientific">Anguilla anguilla</name>
    <name type="common">European freshwater eel</name>
    <name type="synonym">Muraena anguilla</name>
    <dbReference type="NCBI Taxonomy" id="7936"/>
    <lineage>
        <taxon>Eukaryota</taxon>
        <taxon>Metazoa</taxon>
        <taxon>Chordata</taxon>
        <taxon>Craniata</taxon>
        <taxon>Vertebrata</taxon>
        <taxon>Euteleostomi</taxon>
        <taxon>Actinopterygii</taxon>
        <taxon>Neopterygii</taxon>
        <taxon>Teleostei</taxon>
        <taxon>Anguilliformes</taxon>
        <taxon>Anguillidae</taxon>
        <taxon>Anguilla</taxon>
    </lineage>
</organism>
<reference evidence="1" key="2">
    <citation type="journal article" date="2015" name="Fish Shellfish Immunol.">
        <title>Early steps in the European eel (Anguilla anguilla)-Vibrio vulnificus interaction in the gills: Role of the RtxA13 toxin.</title>
        <authorList>
            <person name="Callol A."/>
            <person name="Pajuelo D."/>
            <person name="Ebbesson L."/>
            <person name="Teles M."/>
            <person name="MacKenzie S."/>
            <person name="Amaro C."/>
        </authorList>
    </citation>
    <scope>NUCLEOTIDE SEQUENCE</scope>
</reference>
<dbReference type="EMBL" id="GBXM01056618">
    <property type="protein sequence ID" value="JAH51959.1"/>
    <property type="molecule type" value="Transcribed_RNA"/>
</dbReference>
<reference evidence="1" key="1">
    <citation type="submission" date="2014-11" db="EMBL/GenBank/DDBJ databases">
        <authorList>
            <person name="Amaro Gonzalez C."/>
        </authorList>
    </citation>
    <scope>NUCLEOTIDE SEQUENCE</scope>
</reference>
<evidence type="ECO:0000313" key="1">
    <source>
        <dbReference type="EMBL" id="JAH51959.1"/>
    </source>
</evidence>
<protein>
    <submittedName>
        <fullName evidence="1">Uncharacterized protein</fullName>
    </submittedName>
</protein>
<proteinExistence type="predicted"/>
<sequence length="16" mass="1782">MNFKEIVPPPIPVTLS</sequence>
<name>A0A0E9TE54_ANGAN</name>
<dbReference type="AlphaFoldDB" id="A0A0E9TE54"/>